<accession>A0A132A6Q6</accession>
<name>A0A132A6Q6_SARSC</name>
<gene>
    <name evidence="2" type="ORF">QR98_0047790</name>
</gene>
<evidence type="ECO:0000256" key="1">
    <source>
        <dbReference type="SAM" id="MobiDB-lite"/>
    </source>
</evidence>
<feature type="region of interest" description="Disordered" evidence="1">
    <location>
        <begin position="1"/>
        <end position="50"/>
    </location>
</feature>
<dbReference type="AlphaFoldDB" id="A0A132A6Q6"/>
<evidence type="ECO:0000313" key="2">
    <source>
        <dbReference type="EMBL" id="KPM06305.1"/>
    </source>
</evidence>
<organism evidence="2 3">
    <name type="scientific">Sarcoptes scabiei</name>
    <name type="common">Itch mite</name>
    <name type="synonym">Acarus scabiei</name>
    <dbReference type="NCBI Taxonomy" id="52283"/>
    <lineage>
        <taxon>Eukaryota</taxon>
        <taxon>Metazoa</taxon>
        <taxon>Ecdysozoa</taxon>
        <taxon>Arthropoda</taxon>
        <taxon>Chelicerata</taxon>
        <taxon>Arachnida</taxon>
        <taxon>Acari</taxon>
        <taxon>Acariformes</taxon>
        <taxon>Sarcoptiformes</taxon>
        <taxon>Astigmata</taxon>
        <taxon>Psoroptidia</taxon>
        <taxon>Sarcoptoidea</taxon>
        <taxon>Sarcoptidae</taxon>
        <taxon>Sarcoptinae</taxon>
        <taxon>Sarcoptes</taxon>
    </lineage>
</organism>
<protein>
    <submittedName>
        <fullName evidence="2">Uncharacterized protein</fullName>
    </submittedName>
</protein>
<dbReference type="EMBL" id="JXLN01010775">
    <property type="protein sequence ID" value="KPM06305.1"/>
    <property type="molecule type" value="Genomic_DNA"/>
</dbReference>
<feature type="compositionally biased region" description="Polar residues" evidence="1">
    <location>
        <begin position="32"/>
        <end position="41"/>
    </location>
</feature>
<proteinExistence type="predicted"/>
<evidence type="ECO:0000313" key="3">
    <source>
        <dbReference type="Proteomes" id="UP000616769"/>
    </source>
</evidence>
<dbReference type="OrthoDB" id="5831905at2759"/>
<dbReference type="VEuPathDB" id="VectorBase:SSCA005597"/>
<sequence>MAHYHRIKRDGRDEYEDYESNPNQDSDDRFDSNSFHKNFNDINGDVGGGTDLSHRNGLEIFDPPSIIYDPYEKANNNQEFSIEGRFHFKE</sequence>
<dbReference type="Proteomes" id="UP000616769">
    <property type="component" value="Unassembled WGS sequence"/>
</dbReference>
<reference evidence="2 3" key="1">
    <citation type="journal article" date="2015" name="Parasit. Vectors">
        <title>Draft genome of the scabies mite.</title>
        <authorList>
            <person name="Rider S.D.Jr."/>
            <person name="Morgan M.S."/>
            <person name="Arlian L.G."/>
        </authorList>
    </citation>
    <scope>NUCLEOTIDE SEQUENCE [LARGE SCALE GENOMIC DNA]</scope>
    <source>
        <strain evidence="2">Arlian Lab</strain>
    </source>
</reference>
<comment type="caution">
    <text evidence="2">The sequence shown here is derived from an EMBL/GenBank/DDBJ whole genome shotgun (WGS) entry which is preliminary data.</text>
</comment>